<dbReference type="RefSeq" id="WP_236616632.1">
    <property type="nucleotide sequence ID" value="NZ_CP136975.1"/>
</dbReference>
<accession>A0AAW6HW64</accession>
<name>A0AAW6HW64_XYLFS</name>
<protein>
    <submittedName>
        <fullName evidence="1">Uncharacterized protein</fullName>
    </submittedName>
</protein>
<evidence type="ECO:0000313" key="2">
    <source>
        <dbReference type="Proteomes" id="UP001220702"/>
    </source>
</evidence>
<evidence type="ECO:0000313" key="1">
    <source>
        <dbReference type="EMBL" id="MDC6408585.1"/>
    </source>
</evidence>
<organism evidence="1 2">
    <name type="scientific">Xylella fastidiosa subsp. multiplex</name>
    <dbReference type="NCBI Taxonomy" id="644357"/>
    <lineage>
        <taxon>Bacteria</taxon>
        <taxon>Pseudomonadati</taxon>
        <taxon>Pseudomonadota</taxon>
        <taxon>Gammaproteobacteria</taxon>
        <taxon>Lysobacterales</taxon>
        <taxon>Lysobacteraceae</taxon>
        <taxon>Xylella</taxon>
    </lineage>
</organism>
<comment type="caution">
    <text evidence="1">The sequence shown here is derived from an EMBL/GenBank/DDBJ whole genome shotgun (WGS) entry which is preliminary data.</text>
</comment>
<dbReference type="EMBL" id="JAJKGN010000001">
    <property type="protein sequence ID" value="MDC6408585.1"/>
    <property type="molecule type" value="Genomic_DNA"/>
</dbReference>
<reference evidence="1" key="1">
    <citation type="submission" date="2021-11" db="EMBL/GenBank/DDBJ databases">
        <authorList>
            <person name="Denance N."/>
            <person name="Briand M."/>
            <person name="Dupas E."/>
            <person name="Durand K."/>
            <person name="Legendre B."/>
            <person name="Cunty A."/>
            <person name="Donnadieu C."/>
            <person name="Lopez Roques C."/>
            <person name="Cesbron S."/>
            <person name="Jacques M.A."/>
        </authorList>
    </citation>
    <scope>NUCLEOTIDE SEQUENCE</scope>
    <source>
        <strain evidence="1">CFBP8070</strain>
    </source>
</reference>
<dbReference type="Proteomes" id="UP001220702">
    <property type="component" value="Unassembled WGS sequence"/>
</dbReference>
<sequence length="88" mass="9266">MSLTTAHRCGTVAGKELQNSGTSGTRIRKSCGFFVPVRFYVGRAAAIQHPQGKNCAPSSSGFEPPDTYGCGASKRLPVVISHELGDVL</sequence>
<dbReference type="AlphaFoldDB" id="A0AAW6HW64"/>
<reference evidence="1" key="2">
    <citation type="journal article" date="2023" name="Commun. Biol.">
        <title>Suspicions of two bridgehead invasions of Xylella fastidiosa subsp. multiplex in France.</title>
        <authorList>
            <person name="Dupas E."/>
            <person name="Durand K."/>
            <person name="Rieux A."/>
            <person name="Briand M."/>
            <person name="Pruvost O."/>
            <person name="Cunty A."/>
            <person name="Denance N."/>
            <person name="Donnadieu C."/>
            <person name="Legendre B."/>
            <person name="Lopez-Roques C."/>
            <person name="Cesbron S."/>
            <person name="Ravigne V."/>
            <person name="Jacques M.A."/>
        </authorList>
    </citation>
    <scope>NUCLEOTIDE SEQUENCE</scope>
    <source>
        <strain evidence="1">CFBP8070</strain>
    </source>
</reference>
<proteinExistence type="predicted"/>
<gene>
    <name evidence="1" type="ORF">LOK82_08070</name>
</gene>